<dbReference type="KEGG" id="sliu:111357339"/>
<gene>
    <name evidence="6" type="primary">LOC111357339</name>
</gene>
<dbReference type="GO" id="GO:0016597">
    <property type="term" value="F:amino acid binding"/>
    <property type="evidence" value="ECO:0007669"/>
    <property type="project" value="InterPro"/>
</dbReference>
<evidence type="ECO:0000256" key="3">
    <source>
        <dbReference type="ARBA" id="ARBA00022679"/>
    </source>
</evidence>
<dbReference type="InterPro" id="IPR036901">
    <property type="entry name" value="Asp/Orn_carbamoylTrfase_sf"/>
</dbReference>
<feature type="domain" description="Aspartate/ornithine carbamoyltransferase Asp/Orn-binding" evidence="4">
    <location>
        <begin position="190"/>
        <end position="335"/>
    </location>
</feature>
<dbReference type="PANTHER" id="PTHR45753:SF3">
    <property type="entry name" value="ORNITHINE TRANSCARBAMYLASE, MITOCHONDRIAL"/>
    <property type="match status" value="1"/>
</dbReference>
<dbReference type="GO" id="GO:0004585">
    <property type="term" value="F:ornithine carbamoyltransferase activity"/>
    <property type="evidence" value="ECO:0007669"/>
    <property type="project" value="UniProtKB-EC"/>
</dbReference>
<dbReference type="Gene3D" id="3.40.50.1370">
    <property type="entry name" value="Aspartate/ornithine carbamoyltransferase"/>
    <property type="match status" value="2"/>
</dbReference>
<sequence length="342" mass="38819">MTRNFRPASLDFGLASKYFKSVIKYDSLLQRFPYSKTCEYTRILPPRHLICFKQWTGQMVLDIIISALNLKCRMRDTHNKRLDIIPNAKVMILQEVNEPMLTMAVSKAATLLGASDVGIIEDVLWEQDYHGRIFSDMADIIFISTKTQMCVQRFATRSLVPVLCMKSRTHASLQSLATIMAIMEEFGTMQGINLSYVGPPHPVLNSYLLLCPMLGANIKFKCCCKKCPVTPLLYHTSKAMCASTATEVRQCSETSDAVSNACVVIAGPTTQKAEKLPEFMLGITDINQQTCFRWIFFHTCPRGEEVDDLLFWNDNARTFTAFQNMHYIAAALMAHHCRDYKF</sequence>
<keyword evidence="3" id="KW-0808">Transferase</keyword>
<organism evidence="5 6">
    <name type="scientific">Spodoptera litura</name>
    <name type="common">Asian cotton leafworm</name>
    <dbReference type="NCBI Taxonomy" id="69820"/>
    <lineage>
        <taxon>Eukaryota</taxon>
        <taxon>Metazoa</taxon>
        <taxon>Ecdysozoa</taxon>
        <taxon>Arthropoda</taxon>
        <taxon>Hexapoda</taxon>
        <taxon>Insecta</taxon>
        <taxon>Pterygota</taxon>
        <taxon>Neoptera</taxon>
        <taxon>Endopterygota</taxon>
        <taxon>Lepidoptera</taxon>
        <taxon>Glossata</taxon>
        <taxon>Ditrysia</taxon>
        <taxon>Noctuoidea</taxon>
        <taxon>Noctuidae</taxon>
        <taxon>Amphipyrinae</taxon>
        <taxon>Spodoptera</taxon>
    </lineage>
</organism>
<keyword evidence="5" id="KW-1185">Reference proteome</keyword>
<dbReference type="GeneID" id="111357339"/>
<dbReference type="AlphaFoldDB" id="A0A9J7EFQ0"/>
<accession>A0A9J7EFQ0</accession>
<comment type="similarity">
    <text evidence="1">Belongs to the aspartate/ornithine carbamoyltransferase superfamily. OTCase family.</text>
</comment>
<reference evidence="6" key="1">
    <citation type="submission" date="2025-08" db="UniProtKB">
        <authorList>
            <consortium name="RefSeq"/>
        </authorList>
    </citation>
    <scope>IDENTIFICATION</scope>
    <source>
        <strain evidence="6">Ishihara</strain>
        <tissue evidence="6">Whole body</tissue>
    </source>
</reference>
<protein>
    <recommendedName>
        <fullName evidence="2">ornithine carbamoyltransferase</fullName>
        <ecNumber evidence="2">2.1.3.3</ecNumber>
    </recommendedName>
</protein>
<dbReference type="GO" id="GO:0019240">
    <property type="term" value="P:citrulline biosynthetic process"/>
    <property type="evidence" value="ECO:0007669"/>
    <property type="project" value="TreeGrafter"/>
</dbReference>
<dbReference type="RefSeq" id="XP_022827742.1">
    <property type="nucleotide sequence ID" value="XM_022971974.1"/>
</dbReference>
<dbReference type="OrthoDB" id="10252326at2759"/>
<name>A0A9J7EFQ0_SPOLT</name>
<dbReference type="InterPro" id="IPR006131">
    <property type="entry name" value="Asp_carbamoyltransf_Asp/Orn-bd"/>
</dbReference>
<dbReference type="PANTHER" id="PTHR45753">
    <property type="entry name" value="ORNITHINE CARBAMOYLTRANSFERASE, MITOCHONDRIAL"/>
    <property type="match status" value="1"/>
</dbReference>
<proteinExistence type="inferred from homology"/>
<evidence type="ECO:0000256" key="2">
    <source>
        <dbReference type="ARBA" id="ARBA00013007"/>
    </source>
</evidence>
<evidence type="ECO:0000256" key="1">
    <source>
        <dbReference type="ARBA" id="ARBA00007805"/>
    </source>
</evidence>
<evidence type="ECO:0000259" key="4">
    <source>
        <dbReference type="Pfam" id="PF00185"/>
    </source>
</evidence>
<evidence type="ECO:0000313" key="5">
    <source>
        <dbReference type="Proteomes" id="UP000301870"/>
    </source>
</evidence>
<dbReference type="Pfam" id="PF00185">
    <property type="entry name" value="OTCace"/>
    <property type="match status" value="1"/>
</dbReference>
<dbReference type="EC" id="2.1.3.3" evidence="2"/>
<dbReference type="SUPFAM" id="SSF53671">
    <property type="entry name" value="Aspartate/ornithine carbamoyltransferase"/>
    <property type="match status" value="1"/>
</dbReference>
<dbReference type="Proteomes" id="UP000301870">
    <property type="component" value="Chromosome 24"/>
</dbReference>
<dbReference type="GO" id="GO:0042450">
    <property type="term" value="P:L-arginine biosynthetic process via ornithine"/>
    <property type="evidence" value="ECO:0007669"/>
    <property type="project" value="TreeGrafter"/>
</dbReference>
<evidence type="ECO:0000313" key="6">
    <source>
        <dbReference type="RefSeq" id="XP_022827742.1"/>
    </source>
</evidence>